<keyword evidence="1" id="KW-0812">Transmembrane</keyword>
<accession>X1RI17</accession>
<sequence length="131" mass="14208">MDLLLPKVEAPVLPMPSYVKLAMAFGVGAGATLFDKSRYRSHGAITTATWAAGVHGYCLDFVPGNPDHVVIPAAHTQLNFIAEDFSIIARVNADDLTADREIFMRGELNVDGHEMKLRGGGGLDFFTYQTP</sequence>
<feature type="non-terminal residue" evidence="2">
    <location>
        <position position="131"/>
    </location>
</feature>
<comment type="caution">
    <text evidence="2">The sequence shown here is derived from an EMBL/GenBank/DDBJ whole genome shotgun (WGS) entry which is preliminary data.</text>
</comment>
<evidence type="ECO:0000313" key="2">
    <source>
        <dbReference type="EMBL" id="GAI66611.1"/>
    </source>
</evidence>
<protein>
    <submittedName>
        <fullName evidence="2">Uncharacterized protein</fullName>
    </submittedName>
</protein>
<dbReference type="AlphaFoldDB" id="X1RI17"/>
<feature type="transmembrane region" description="Helical" evidence="1">
    <location>
        <begin position="15"/>
        <end position="34"/>
    </location>
</feature>
<organism evidence="2">
    <name type="scientific">marine sediment metagenome</name>
    <dbReference type="NCBI Taxonomy" id="412755"/>
    <lineage>
        <taxon>unclassified sequences</taxon>
        <taxon>metagenomes</taxon>
        <taxon>ecological metagenomes</taxon>
    </lineage>
</organism>
<proteinExistence type="predicted"/>
<dbReference type="EMBL" id="BARW01004792">
    <property type="protein sequence ID" value="GAI66611.1"/>
    <property type="molecule type" value="Genomic_DNA"/>
</dbReference>
<reference evidence="2" key="1">
    <citation type="journal article" date="2014" name="Front. Microbiol.">
        <title>High frequency of phylogenetically diverse reductive dehalogenase-homologous genes in deep subseafloor sedimentary metagenomes.</title>
        <authorList>
            <person name="Kawai M."/>
            <person name="Futagami T."/>
            <person name="Toyoda A."/>
            <person name="Takaki Y."/>
            <person name="Nishi S."/>
            <person name="Hori S."/>
            <person name="Arai W."/>
            <person name="Tsubouchi T."/>
            <person name="Morono Y."/>
            <person name="Uchiyama I."/>
            <person name="Ito T."/>
            <person name="Fujiyama A."/>
            <person name="Inagaki F."/>
            <person name="Takami H."/>
        </authorList>
    </citation>
    <scope>NUCLEOTIDE SEQUENCE</scope>
    <source>
        <strain evidence="2">Expedition CK06-06</strain>
    </source>
</reference>
<keyword evidence="1" id="KW-0472">Membrane</keyword>
<name>X1RI17_9ZZZZ</name>
<keyword evidence="1" id="KW-1133">Transmembrane helix</keyword>
<dbReference type="InterPro" id="IPR013320">
    <property type="entry name" value="ConA-like_dom_sf"/>
</dbReference>
<gene>
    <name evidence="2" type="ORF">S12H4_10930</name>
</gene>
<dbReference type="SUPFAM" id="SSF49899">
    <property type="entry name" value="Concanavalin A-like lectins/glucanases"/>
    <property type="match status" value="1"/>
</dbReference>
<dbReference type="Gene3D" id="2.60.120.200">
    <property type="match status" value="1"/>
</dbReference>
<evidence type="ECO:0000256" key="1">
    <source>
        <dbReference type="SAM" id="Phobius"/>
    </source>
</evidence>